<comment type="subcellular location">
    <subcellularLocation>
        <location evidence="1">Nucleus</location>
    </subcellularLocation>
</comment>
<feature type="compositionally biased region" description="Low complexity" evidence="7">
    <location>
        <begin position="134"/>
        <end position="143"/>
    </location>
</feature>
<evidence type="ECO:0000256" key="1">
    <source>
        <dbReference type="ARBA" id="ARBA00004123"/>
    </source>
</evidence>
<keyword evidence="6" id="KW-0539">Nucleus</keyword>
<dbReference type="PANTHER" id="PTHR47338">
    <property type="entry name" value="ZN(II)2CYS6 TRANSCRIPTION FACTOR (EUROFUNG)-RELATED"/>
    <property type="match status" value="1"/>
</dbReference>
<proteinExistence type="predicted"/>
<reference evidence="9 10" key="1">
    <citation type="submission" date="2024-07" db="EMBL/GenBank/DDBJ databases">
        <title>Section-level genome sequencing and comparative genomics of Aspergillus sections Usti and Cavernicolus.</title>
        <authorList>
            <consortium name="Lawrence Berkeley National Laboratory"/>
            <person name="Nybo J.L."/>
            <person name="Vesth T.C."/>
            <person name="Theobald S."/>
            <person name="Frisvad J.C."/>
            <person name="Larsen T.O."/>
            <person name="Kjaerboelling I."/>
            <person name="Rothschild-Mancinelli K."/>
            <person name="Lyhne E.K."/>
            <person name="Kogle M.E."/>
            <person name="Barry K."/>
            <person name="Clum A."/>
            <person name="Na H."/>
            <person name="Ledsgaard L."/>
            <person name="Lin J."/>
            <person name="Lipzen A."/>
            <person name="Kuo A."/>
            <person name="Riley R."/>
            <person name="Mondo S."/>
            <person name="Labutti K."/>
            <person name="Haridas S."/>
            <person name="Pangalinan J."/>
            <person name="Salamov A.A."/>
            <person name="Simmons B.A."/>
            <person name="Magnuson J.K."/>
            <person name="Chen J."/>
            <person name="Drula E."/>
            <person name="Henrissat B."/>
            <person name="Wiebenga A."/>
            <person name="Lubbers R.J."/>
            <person name="Gomes A.C."/>
            <person name="Macurrencykelacurrency M.R."/>
            <person name="Stajich J."/>
            <person name="Grigoriev I.V."/>
            <person name="Mortensen U.H."/>
            <person name="De Vries R.P."/>
            <person name="Baker S.E."/>
            <person name="Andersen M.R."/>
        </authorList>
    </citation>
    <scope>NUCLEOTIDE SEQUENCE [LARGE SCALE GENOMIC DNA]</scope>
    <source>
        <strain evidence="9 10">CBS 449.75</strain>
    </source>
</reference>
<keyword evidence="3" id="KW-0805">Transcription regulation</keyword>
<evidence type="ECO:0000313" key="9">
    <source>
        <dbReference type="EMBL" id="KAL2871250.1"/>
    </source>
</evidence>
<dbReference type="PROSITE" id="PS00463">
    <property type="entry name" value="ZN2_CY6_FUNGAL_1"/>
    <property type="match status" value="1"/>
</dbReference>
<keyword evidence="2" id="KW-0479">Metal-binding</keyword>
<evidence type="ECO:0000256" key="4">
    <source>
        <dbReference type="ARBA" id="ARBA00023125"/>
    </source>
</evidence>
<feature type="domain" description="Zn(2)-C6 fungal-type" evidence="8">
    <location>
        <begin position="34"/>
        <end position="64"/>
    </location>
</feature>
<dbReference type="Gene3D" id="4.10.240.10">
    <property type="entry name" value="Zn(2)-C6 fungal-type DNA-binding domain"/>
    <property type="match status" value="1"/>
</dbReference>
<protein>
    <submittedName>
        <fullName evidence="9">Fungal-specific transcription factor domain-containing protein</fullName>
    </submittedName>
</protein>
<keyword evidence="5" id="KW-0804">Transcription</keyword>
<evidence type="ECO:0000313" key="10">
    <source>
        <dbReference type="Proteomes" id="UP001610432"/>
    </source>
</evidence>
<evidence type="ECO:0000256" key="3">
    <source>
        <dbReference type="ARBA" id="ARBA00023015"/>
    </source>
</evidence>
<dbReference type="SUPFAM" id="SSF57701">
    <property type="entry name" value="Zn2/Cys6 DNA-binding domain"/>
    <property type="match status" value="1"/>
</dbReference>
<feature type="region of interest" description="Disordered" evidence="7">
    <location>
        <begin position="1"/>
        <end position="32"/>
    </location>
</feature>
<dbReference type="CDD" id="cd12148">
    <property type="entry name" value="fungal_TF_MHR"/>
    <property type="match status" value="1"/>
</dbReference>
<evidence type="ECO:0000256" key="2">
    <source>
        <dbReference type="ARBA" id="ARBA00022723"/>
    </source>
</evidence>
<keyword evidence="4" id="KW-0238">DNA-binding</keyword>
<dbReference type="InterPro" id="IPR001138">
    <property type="entry name" value="Zn2Cys6_DnaBD"/>
</dbReference>
<dbReference type="GeneID" id="98145933"/>
<dbReference type="InterPro" id="IPR050815">
    <property type="entry name" value="TF_fung"/>
</dbReference>
<evidence type="ECO:0000256" key="7">
    <source>
        <dbReference type="SAM" id="MobiDB-lite"/>
    </source>
</evidence>
<keyword evidence="10" id="KW-1185">Reference proteome</keyword>
<evidence type="ECO:0000256" key="5">
    <source>
        <dbReference type="ARBA" id="ARBA00023163"/>
    </source>
</evidence>
<comment type="caution">
    <text evidence="9">The sequence shown here is derived from an EMBL/GenBank/DDBJ whole genome shotgun (WGS) entry which is preliminary data.</text>
</comment>
<dbReference type="SMART" id="SM00906">
    <property type="entry name" value="Fungal_trans"/>
    <property type="match status" value="1"/>
</dbReference>
<dbReference type="CDD" id="cd00067">
    <property type="entry name" value="GAL4"/>
    <property type="match status" value="1"/>
</dbReference>
<dbReference type="InterPro" id="IPR036864">
    <property type="entry name" value="Zn2-C6_fun-type_DNA-bd_sf"/>
</dbReference>
<dbReference type="EMBL" id="JBFXLQ010000004">
    <property type="protein sequence ID" value="KAL2871250.1"/>
    <property type="molecule type" value="Genomic_DNA"/>
</dbReference>
<dbReference type="Proteomes" id="UP001610432">
    <property type="component" value="Unassembled WGS sequence"/>
</dbReference>
<evidence type="ECO:0000259" key="8">
    <source>
        <dbReference type="PROSITE" id="PS50048"/>
    </source>
</evidence>
<dbReference type="PROSITE" id="PS50048">
    <property type="entry name" value="ZN2_CY6_FUNGAL_2"/>
    <property type="match status" value="1"/>
</dbReference>
<gene>
    <name evidence="9" type="ORF">BJX67DRAFT_370038</name>
</gene>
<dbReference type="SMART" id="SM00066">
    <property type="entry name" value="GAL4"/>
    <property type="match status" value="1"/>
</dbReference>
<dbReference type="InterPro" id="IPR007219">
    <property type="entry name" value="XnlR_reg_dom"/>
</dbReference>
<dbReference type="PANTHER" id="PTHR47338:SF3">
    <property type="entry name" value="C6 FINGER DOMAIN TRANSCRIPTION FACTOR DBAA-RELATED"/>
    <property type="match status" value="1"/>
</dbReference>
<dbReference type="Pfam" id="PF04082">
    <property type="entry name" value="Fungal_trans"/>
    <property type="match status" value="1"/>
</dbReference>
<dbReference type="Pfam" id="PF00172">
    <property type="entry name" value="Zn_clus"/>
    <property type="match status" value="1"/>
</dbReference>
<sequence length="579" mass="65678">MDRHQCLIKDSGNSPPQQPPQQSKHRPRQSPGAACEECRRRKLRCDRKTPQCGVCNATGVVCQFNPSRSERGPKKGNNLQQLQQRMAALEERLTLATDNNLVFSDPLLDLCNNSMASNMARFTSLSMSPESLGTTSTSLDLRLPPSPPQPSGSSDIPVVMREELDQLYFDRVHIFAPMIHQGRYGSWSLQTPKSEAKEALQYAMWTLAASFSAQFQQLAQSLYDETRRMLDVLEVKGREMDTMDVEQLQACLLLAIYEFMHSYDRRSWMRAGYAFRLVQLMRLFELDSPTSGLGSFDWIEVEEKRRTFWVAFCLDRFLSIRNRWPLTLIEHLITTRLPAPEPAFQSGQPVSMEYLSDALSSNSPVLFSPFSELVLIATVSGRALVHHYQALVESNYNNSIRNFHDRHQWIHSSLIQRLDILAGNAPSIPEQCDPVVLFTRMLGQTMILYLYHTLELSAYDFNTLEIASVVEYDEIALTAAQEMVSLTKMLSQQNSFRTHPFTPIPLSLCADFFNAYRDPNTTFYTKLQEIFQALHNIKIVNSLGGKIFDILESSRRQSLSQGSQSSASASAMAIENLPS</sequence>
<organism evidence="9 10">
    <name type="scientific">Aspergillus lucknowensis</name>
    <dbReference type="NCBI Taxonomy" id="176173"/>
    <lineage>
        <taxon>Eukaryota</taxon>
        <taxon>Fungi</taxon>
        <taxon>Dikarya</taxon>
        <taxon>Ascomycota</taxon>
        <taxon>Pezizomycotina</taxon>
        <taxon>Eurotiomycetes</taxon>
        <taxon>Eurotiomycetidae</taxon>
        <taxon>Eurotiales</taxon>
        <taxon>Aspergillaceae</taxon>
        <taxon>Aspergillus</taxon>
        <taxon>Aspergillus subgen. Nidulantes</taxon>
    </lineage>
</organism>
<accession>A0ABR4M3V1</accession>
<feature type="region of interest" description="Disordered" evidence="7">
    <location>
        <begin position="127"/>
        <end position="156"/>
    </location>
</feature>
<name>A0ABR4M3V1_9EURO</name>
<dbReference type="RefSeq" id="XP_070890229.1">
    <property type="nucleotide sequence ID" value="XM_071030861.1"/>
</dbReference>
<evidence type="ECO:0000256" key="6">
    <source>
        <dbReference type="ARBA" id="ARBA00023242"/>
    </source>
</evidence>